<evidence type="ECO:0000256" key="2">
    <source>
        <dbReference type="ARBA" id="ARBA00023098"/>
    </source>
</evidence>
<dbReference type="PANTHER" id="PTHR43853:SF8">
    <property type="entry name" value="3-KETOACYL-COA THIOLASE, PEROXISOMAL"/>
    <property type="match status" value="1"/>
</dbReference>
<dbReference type="OrthoDB" id="1936535at2759"/>
<organism evidence="5 6">
    <name type="scientific">Rhododendron simsii</name>
    <name type="common">Sims's rhododendron</name>
    <dbReference type="NCBI Taxonomy" id="118357"/>
    <lineage>
        <taxon>Eukaryota</taxon>
        <taxon>Viridiplantae</taxon>
        <taxon>Streptophyta</taxon>
        <taxon>Embryophyta</taxon>
        <taxon>Tracheophyta</taxon>
        <taxon>Spermatophyta</taxon>
        <taxon>Magnoliopsida</taxon>
        <taxon>eudicotyledons</taxon>
        <taxon>Gunneridae</taxon>
        <taxon>Pentapetalae</taxon>
        <taxon>asterids</taxon>
        <taxon>Ericales</taxon>
        <taxon>Ericaceae</taxon>
        <taxon>Ericoideae</taxon>
        <taxon>Rhodoreae</taxon>
        <taxon>Rhododendron</taxon>
    </lineage>
</organism>
<keyword evidence="6" id="KW-1185">Reference proteome</keyword>
<comment type="caution">
    <text evidence="5">The sequence shown here is derived from an EMBL/GenBank/DDBJ whole genome shotgun (WGS) entry which is preliminary data.</text>
</comment>
<dbReference type="Pfam" id="PF00108">
    <property type="entry name" value="Thiolase_N"/>
    <property type="match status" value="1"/>
</dbReference>
<evidence type="ECO:0000256" key="3">
    <source>
        <dbReference type="SAM" id="MobiDB-lite"/>
    </source>
</evidence>
<dbReference type="InterPro" id="IPR050215">
    <property type="entry name" value="Thiolase-like_sf_Thiolase"/>
</dbReference>
<dbReference type="SUPFAM" id="SSF53901">
    <property type="entry name" value="Thiolase-like"/>
    <property type="match status" value="1"/>
</dbReference>
<dbReference type="GO" id="GO:0006635">
    <property type="term" value="P:fatty acid beta-oxidation"/>
    <property type="evidence" value="ECO:0007669"/>
    <property type="project" value="TreeGrafter"/>
</dbReference>
<dbReference type="GO" id="GO:0010124">
    <property type="term" value="P:phenylacetate catabolic process"/>
    <property type="evidence" value="ECO:0007669"/>
    <property type="project" value="TreeGrafter"/>
</dbReference>
<dbReference type="Gene3D" id="3.40.47.10">
    <property type="match status" value="1"/>
</dbReference>
<protein>
    <recommendedName>
        <fullName evidence="4">Thiolase N-terminal domain-containing protein</fullName>
    </recommendedName>
</protein>
<keyword evidence="2" id="KW-0443">Lipid metabolism</keyword>
<dbReference type="Proteomes" id="UP000626092">
    <property type="component" value="Unassembled WGS sequence"/>
</dbReference>
<reference evidence="5" key="1">
    <citation type="submission" date="2019-11" db="EMBL/GenBank/DDBJ databases">
        <authorList>
            <person name="Liu Y."/>
            <person name="Hou J."/>
            <person name="Li T.-Q."/>
            <person name="Guan C.-H."/>
            <person name="Wu X."/>
            <person name="Wu H.-Z."/>
            <person name="Ling F."/>
            <person name="Zhang R."/>
            <person name="Shi X.-G."/>
            <person name="Ren J.-P."/>
            <person name="Chen E.-F."/>
            <person name="Sun J.-M."/>
        </authorList>
    </citation>
    <scope>NUCLEOTIDE SEQUENCE</scope>
    <source>
        <strain evidence="5">Adult_tree_wgs_1</strain>
        <tissue evidence="5">Leaves</tissue>
    </source>
</reference>
<evidence type="ECO:0000256" key="1">
    <source>
        <dbReference type="ARBA" id="ARBA00022832"/>
    </source>
</evidence>
<proteinExistence type="predicted"/>
<dbReference type="GO" id="GO:0005777">
    <property type="term" value="C:peroxisome"/>
    <property type="evidence" value="ECO:0007669"/>
    <property type="project" value="TreeGrafter"/>
</dbReference>
<evidence type="ECO:0000259" key="4">
    <source>
        <dbReference type="Pfam" id="PF00108"/>
    </source>
</evidence>
<feature type="domain" description="Thiolase N-terminal" evidence="4">
    <location>
        <begin position="187"/>
        <end position="271"/>
    </location>
</feature>
<dbReference type="EMBL" id="WJXA01000477">
    <property type="protein sequence ID" value="KAF7112531.1"/>
    <property type="molecule type" value="Genomic_DNA"/>
</dbReference>
<feature type="region of interest" description="Disordered" evidence="3">
    <location>
        <begin position="29"/>
        <end position="53"/>
    </location>
</feature>
<evidence type="ECO:0000313" key="6">
    <source>
        <dbReference type="Proteomes" id="UP000626092"/>
    </source>
</evidence>
<dbReference type="InterPro" id="IPR016039">
    <property type="entry name" value="Thiolase-like"/>
</dbReference>
<sequence>MEKNEDSGSPSWGASFFMQTTEDVARAAAAAAAAAARSPQPTMVFSSKDDNGNSPLQKLQHHVSRVLKGFSQTPEVQNGTYNPEQSDAIFALKFVPILLTSHIFITYCSFEFAKLTRIIYRPLKEQSRLFESFVVVELHPNSDIQALQKQYFGRKSEKELDYLIVYVYARRYIILVNALHLRSALKRKAAAATASGKFKEEIIPVVTKIVDPKTGDEKPVTISVDDGIRPNASLLHLGKLKPALKKDETTTAGNSSQVSYGAGAVLLMERSVAMQKGQPILGVFRCELRLCYLNYI</sequence>
<gene>
    <name evidence="5" type="ORF">RHSIM_RhsimUnG0220900</name>
</gene>
<keyword evidence="1" id="KW-0276">Fatty acid metabolism</keyword>
<dbReference type="GO" id="GO:0003988">
    <property type="term" value="F:acetyl-CoA C-acyltransferase activity"/>
    <property type="evidence" value="ECO:0007669"/>
    <property type="project" value="TreeGrafter"/>
</dbReference>
<evidence type="ECO:0000313" key="5">
    <source>
        <dbReference type="EMBL" id="KAF7112531.1"/>
    </source>
</evidence>
<name>A0A834FTL2_RHOSS</name>
<dbReference type="InterPro" id="IPR020616">
    <property type="entry name" value="Thiolase_N"/>
</dbReference>
<dbReference type="AlphaFoldDB" id="A0A834FTL2"/>
<accession>A0A834FTL2</accession>
<dbReference type="PANTHER" id="PTHR43853">
    <property type="entry name" value="3-KETOACYL-COA THIOLASE, PEROXISOMAL"/>
    <property type="match status" value="1"/>
</dbReference>